<evidence type="ECO:0000313" key="3">
    <source>
        <dbReference type="Proteomes" id="UP001141327"/>
    </source>
</evidence>
<reference evidence="2" key="1">
    <citation type="journal article" date="2022" name="bioRxiv">
        <title>Genomics of Preaxostyla Flagellates Illuminates Evolutionary Transitions and the Path Towards Mitochondrial Loss.</title>
        <authorList>
            <person name="Novak L.V.F."/>
            <person name="Treitli S.C."/>
            <person name="Pyrih J."/>
            <person name="Halakuc P."/>
            <person name="Pipaliya S.V."/>
            <person name="Vacek V."/>
            <person name="Brzon O."/>
            <person name="Soukal P."/>
            <person name="Eme L."/>
            <person name="Dacks J.B."/>
            <person name="Karnkowska A."/>
            <person name="Elias M."/>
            <person name="Hampl V."/>
        </authorList>
    </citation>
    <scope>NUCLEOTIDE SEQUENCE</scope>
    <source>
        <strain evidence="2">RCP-MX</strain>
    </source>
</reference>
<keyword evidence="3" id="KW-1185">Reference proteome</keyword>
<comment type="caution">
    <text evidence="2">The sequence shown here is derived from an EMBL/GenBank/DDBJ whole genome shotgun (WGS) entry which is preliminary data.</text>
</comment>
<accession>A0ABQ8UCI5</accession>
<sequence>MSTPLSVSSAADDHLLAALEKGAEKKQRTHKKAALKKPCAPGASAAEPMELDESAGSLAPAGPAPQGQAPVTGEAAGMVVPVWLLLVQVRPLFGAVEGPRYHSGGNAAFSTSLGSFCERGT</sequence>
<feature type="compositionally biased region" description="Low complexity" evidence="1">
    <location>
        <begin position="59"/>
        <end position="70"/>
    </location>
</feature>
<name>A0ABQ8UCI5_9EUKA</name>
<evidence type="ECO:0000313" key="2">
    <source>
        <dbReference type="EMBL" id="KAJ4456984.1"/>
    </source>
</evidence>
<gene>
    <name evidence="2" type="ORF">PAPYR_7623</name>
</gene>
<dbReference type="EMBL" id="JAPMOS010000056">
    <property type="protein sequence ID" value="KAJ4456984.1"/>
    <property type="molecule type" value="Genomic_DNA"/>
</dbReference>
<organism evidence="2 3">
    <name type="scientific">Paratrimastix pyriformis</name>
    <dbReference type="NCBI Taxonomy" id="342808"/>
    <lineage>
        <taxon>Eukaryota</taxon>
        <taxon>Metamonada</taxon>
        <taxon>Preaxostyla</taxon>
        <taxon>Paratrimastigidae</taxon>
        <taxon>Paratrimastix</taxon>
    </lineage>
</organism>
<evidence type="ECO:0000256" key="1">
    <source>
        <dbReference type="SAM" id="MobiDB-lite"/>
    </source>
</evidence>
<proteinExistence type="predicted"/>
<protein>
    <submittedName>
        <fullName evidence="2">Uncharacterized protein</fullName>
    </submittedName>
</protein>
<dbReference type="Proteomes" id="UP001141327">
    <property type="component" value="Unassembled WGS sequence"/>
</dbReference>
<feature type="region of interest" description="Disordered" evidence="1">
    <location>
        <begin position="22"/>
        <end position="71"/>
    </location>
</feature>